<protein>
    <submittedName>
        <fullName evidence="1">Uncharacterized protein</fullName>
    </submittedName>
</protein>
<dbReference type="EMBL" id="ADNS01000031">
    <property type="protein sequence ID" value="EFG80512.1"/>
    <property type="molecule type" value="Genomic_DNA"/>
</dbReference>
<evidence type="ECO:0000313" key="1">
    <source>
        <dbReference type="EMBL" id="EFG80512.1"/>
    </source>
</evidence>
<accession>A0ABN0ACL8</accession>
<name>A0ABN0ACL8_CORAM</name>
<comment type="caution">
    <text evidence="1">The sequence shown here is derived from an EMBL/GenBank/DDBJ whole genome shotgun (WGS) entry which is preliminary data.</text>
</comment>
<evidence type="ECO:0000313" key="2">
    <source>
        <dbReference type="Proteomes" id="UP000006015"/>
    </source>
</evidence>
<gene>
    <name evidence="1" type="ORF">HMPREF0281_02605</name>
</gene>
<dbReference type="Proteomes" id="UP000006015">
    <property type="component" value="Unassembled WGS sequence"/>
</dbReference>
<sequence length="40" mass="4548">MDLTPKVCPVHRFKIKKMPMTFVQSSPEILQESLTSVSLT</sequence>
<keyword evidence="2" id="KW-1185">Reference proteome</keyword>
<proteinExistence type="predicted"/>
<organism evidence="1 2">
    <name type="scientific">Corynebacterium ammoniagenes DSM 20306</name>
    <dbReference type="NCBI Taxonomy" id="649754"/>
    <lineage>
        <taxon>Bacteria</taxon>
        <taxon>Bacillati</taxon>
        <taxon>Actinomycetota</taxon>
        <taxon>Actinomycetes</taxon>
        <taxon>Mycobacteriales</taxon>
        <taxon>Corynebacteriaceae</taxon>
        <taxon>Corynebacterium</taxon>
    </lineage>
</organism>
<reference evidence="1 2" key="1">
    <citation type="submission" date="2010-04" db="EMBL/GenBank/DDBJ databases">
        <authorList>
            <person name="Weinstock G."/>
            <person name="Sodergren E."/>
            <person name="Clifton S."/>
            <person name="Fulton L."/>
            <person name="Fulton B."/>
            <person name="Courtney L."/>
            <person name="Fronick C."/>
            <person name="Harrison M."/>
            <person name="Strong C."/>
            <person name="Farmer C."/>
            <person name="Delahaunty K."/>
            <person name="Markovic C."/>
            <person name="Hall O."/>
            <person name="Minx P."/>
            <person name="Tomlinson C."/>
            <person name="Mitreva M."/>
            <person name="Hou S."/>
            <person name="Wollam A."/>
            <person name="Pepin K.H."/>
            <person name="Johnson M."/>
            <person name="Bhonagiri V."/>
            <person name="Zhang X."/>
            <person name="Suruliraj S."/>
            <person name="Warren W."/>
            <person name="Chinwalla A."/>
            <person name="Mardis E.R."/>
            <person name="Wilson R.K."/>
        </authorList>
    </citation>
    <scope>NUCLEOTIDE SEQUENCE [LARGE SCALE GENOMIC DNA]</scope>
    <source>
        <strain evidence="1 2">DSM 20306</strain>
    </source>
</reference>